<evidence type="ECO:0000256" key="2">
    <source>
        <dbReference type="SAM" id="Phobius"/>
    </source>
</evidence>
<keyword evidence="2" id="KW-0472">Membrane</keyword>
<feature type="region of interest" description="Disordered" evidence="1">
    <location>
        <begin position="1"/>
        <end position="25"/>
    </location>
</feature>
<evidence type="ECO:0000256" key="1">
    <source>
        <dbReference type="SAM" id="MobiDB-lite"/>
    </source>
</evidence>
<dbReference type="EMBL" id="OC009279">
    <property type="protein sequence ID" value="CAD7267466.1"/>
    <property type="molecule type" value="Genomic_DNA"/>
</dbReference>
<dbReference type="Pfam" id="PF06585">
    <property type="entry name" value="JHBP"/>
    <property type="match status" value="1"/>
</dbReference>
<gene>
    <name evidence="3" type="ORF">TSIB3V08_LOCUS11471</name>
</gene>
<keyword evidence="2" id="KW-0812">Transmembrane</keyword>
<sequence>MRENSSGIRSESKPGTSDHCPPQGQLNHPVYIASVSTDRLSQTRALERMMGDVGLFVVLASVFVSICAKDFGSFMEALKSPTNLSEELQTAEDELGGLLAQVLSRRSSPTFQNLIQPFPVNDVYFHSGQNVTTWLHDVRGLSSLEMKVWKVRPVLLEKRVELEIEMPQMRLEGGYQVEQASSEADLTTASGQFRLMLYNLSGVGMAFLDMRKMEEKTLHVDNVEMDYSVEGCMVNMSKNTTDTELLNYLNNETICDVLKSKLIKDLSYHLNVALMSRVNQVLTEGDLGPMIANQQVLMRLQDYVYENTENINGVLDAVIDSVKSLIVEKLDDQLSIPNIDETFKLWV</sequence>
<dbReference type="AlphaFoldDB" id="A0A7R9B6T8"/>
<feature type="compositionally biased region" description="Polar residues" evidence="1">
    <location>
        <begin position="1"/>
        <end position="15"/>
    </location>
</feature>
<protein>
    <submittedName>
        <fullName evidence="3">Uncharacterized protein</fullName>
    </submittedName>
</protein>
<feature type="transmembrane region" description="Helical" evidence="2">
    <location>
        <begin position="49"/>
        <end position="66"/>
    </location>
</feature>
<organism evidence="3">
    <name type="scientific">Timema shepardi</name>
    <name type="common">Walking stick</name>
    <dbReference type="NCBI Taxonomy" id="629360"/>
    <lineage>
        <taxon>Eukaryota</taxon>
        <taxon>Metazoa</taxon>
        <taxon>Ecdysozoa</taxon>
        <taxon>Arthropoda</taxon>
        <taxon>Hexapoda</taxon>
        <taxon>Insecta</taxon>
        <taxon>Pterygota</taxon>
        <taxon>Neoptera</taxon>
        <taxon>Polyneoptera</taxon>
        <taxon>Phasmatodea</taxon>
        <taxon>Timematodea</taxon>
        <taxon>Timematoidea</taxon>
        <taxon>Timematidae</taxon>
        <taxon>Timema</taxon>
    </lineage>
</organism>
<name>A0A7R9B6T8_TIMSH</name>
<dbReference type="InterPro" id="IPR010562">
    <property type="entry name" value="Haemolymph_juvenile_hormone-bd"/>
</dbReference>
<evidence type="ECO:0000313" key="3">
    <source>
        <dbReference type="EMBL" id="CAD7267466.1"/>
    </source>
</evidence>
<reference evidence="3" key="1">
    <citation type="submission" date="2020-11" db="EMBL/GenBank/DDBJ databases">
        <authorList>
            <person name="Tran Van P."/>
        </authorList>
    </citation>
    <scope>NUCLEOTIDE SEQUENCE</scope>
</reference>
<keyword evidence="2" id="KW-1133">Transmembrane helix</keyword>
<accession>A0A7R9B6T8</accession>
<proteinExistence type="predicted"/>